<feature type="region of interest" description="Disordered" evidence="7">
    <location>
        <begin position="1"/>
        <end position="81"/>
    </location>
</feature>
<comment type="catalytic activity">
    <reaction evidence="5">
        <text>O-phospho-L-seryl-[protein] + H2O = L-seryl-[protein] + phosphate</text>
        <dbReference type="Rhea" id="RHEA:20629"/>
        <dbReference type="Rhea" id="RHEA-COMP:9863"/>
        <dbReference type="Rhea" id="RHEA-COMP:11604"/>
        <dbReference type="ChEBI" id="CHEBI:15377"/>
        <dbReference type="ChEBI" id="CHEBI:29999"/>
        <dbReference type="ChEBI" id="CHEBI:43474"/>
        <dbReference type="ChEBI" id="CHEBI:83421"/>
        <dbReference type="EC" id="3.1.3.16"/>
    </reaction>
</comment>
<dbReference type="SUPFAM" id="SSF52113">
    <property type="entry name" value="BRCT domain"/>
    <property type="match status" value="1"/>
</dbReference>
<feature type="compositionally biased region" description="Basic and acidic residues" evidence="7">
    <location>
        <begin position="127"/>
        <end position="140"/>
    </location>
</feature>
<feature type="domain" description="FCP1 homology" evidence="8">
    <location>
        <begin position="262"/>
        <end position="445"/>
    </location>
</feature>
<dbReference type="SUPFAM" id="SSF56784">
    <property type="entry name" value="HAD-like"/>
    <property type="match status" value="1"/>
</dbReference>
<gene>
    <name evidence="9" type="ORF">WJX81_005341</name>
</gene>
<dbReference type="GO" id="GO:0008420">
    <property type="term" value="F:RNA polymerase II CTD heptapeptide repeat phosphatase activity"/>
    <property type="evidence" value="ECO:0007669"/>
    <property type="project" value="InterPro"/>
</dbReference>
<dbReference type="EMBL" id="JALJOU010000022">
    <property type="protein sequence ID" value="KAK9837308.1"/>
    <property type="molecule type" value="Genomic_DNA"/>
</dbReference>
<keyword evidence="4" id="KW-0539">Nucleus</keyword>
<dbReference type="GO" id="GO:0005634">
    <property type="term" value="C:nucleus"/>
    <property type="evidence" value="ECO:0007669"/>
    <property type="project" value="UniProtKB-SubCell"/>
</dbReference>
<dbReference type="AlphaFoldDB" id="A0AAW1RTZ5"/>
<dbReference type="Pfam" id="PF03031">
    <property type="entry name" value="NIF"/>
    <property type="match status" value="1"/>
</dbReference>
<dbReference type="Pfam" id="PF00533">
    <property type="entry name" value="BRCT"/>
    <property type="match status" value="1"/>
</dbReference>
<name>A0AAW1RTZ5_9CHLO</name>
<comment type="subcellular location">
    <subcellularLocation>
        <location evidence="1">Nucleus</location>
    </subcellularLocation>
</comment>
<dbReference type="Proteomes" id="UP001445335">
    <property type="component" value="Unassembled WGS sequence"/>
</dbReference>
<dbReference type="InterPro" id="IPR039189">
    <property type="entry name" value="Fcp1"/>
</dbReference>
<evidence type="ECO:0000256" key="1">
    <source>
        <dbReference type="ARBA" id="ARBA00004123"/>
    </source>
</evidence>
<dbReference type="InterPro" id="IPR001357">
    <property type="entry name" value="BRCT_dom"/>
</dbReference>
<evidence type="ECO:0000259" key="8">
    <source>
        <dbReference type="PROSITE" id="PS50969"/>
    </source>
</evidence>
<comment type="caution">
    <text evidence="9">The sequence shown here is derived from an EMBL/GenBank/DDBJ whole genome shotgun (WGS) entry which is preliminary data.</text>
</comment>
<accession>A0AAW1RTZ5</accession>
<dbReference type="PANTHER" id="PTHR23081">
    <property type="entry name" value="RNA POLYMERASE II CTD PHOSPHATASE"/>
    <property type="match status" value="1"/>
</dbReference>
<evidence type="ECO:0000256" key="2">
    <source>
        <dbReference type="ARBA" id="ARBA00013081"/>
    </source>
</evidence>
<evidence type="ECO:0000256" key="5">
    <source>
        <dbReference type="ARBA" id="ARBA00047761"/>
    </source>
</evidence>
<dbReference type="CDD" id="cd17729">
    <property type="entry name" value="BRCT_CTDP1"/>
    <property type="match status" value="1"/>
</dbReference>
<dbReference type="InterPro" id="IPR023214">
    <property type="entry name" value="HAD_sf"/>
</dbReference>
<dbReference type="InterPro" id="IPR004274">
    <property type="entry name" value="FCP1_dom"/>
</dbReference>
<feature type="region of interest" description="Disordered" evidence="7">
    <location>
        <begin position="114"/>
        <end position="162"/>
    </location>
</feature>
<reference evidence="9 10" key="1">
    <citation type="journal article" date="2024" name="Nat. Commun.">
        <title>Phylogenomics reveals the evolutionary origins of lichenization in chlorophyte algae.</title>
        <authorList>
            <person name="Puginier C."/>
            <person name="Libourel C."/>
            <person name="Otte J."/>
            <person name="Skaloud P."/>
            <person name="Haon M."/>
            <person name="Grisel S."/>
            <person name="Petersen M."/>
            <person name="Berrin J.G."/>
            <person name="Delaux P.M."/>
            <person name="Dal Grande F."/>
            <person name="Keller J."/>
        </authorList>
    </citation>
    <scope>NUCLEOTIDE SEQUENCE [LARGE SCALE GENOMIC DNA]</scope>
    <source>
        <strain evidence="9 10">SAG 245.80</strain>
    </source>
</reference>
<evidence type="ECO:0000256" key="6">
    <source>
        <dbReference type="ARBA" id="ARBA00048336"/>
    </source>
</evidence>
<evidence type="ECO:0000313" key="10">
    <source>
        <dbReference type="Proteomes" id="UP001445335"/>
    </source>
</evidence>
<sequence length="606" mass="64739">MEEREEGEIEDGEIPDEVNPSSVQAEAASSRDAEPRGAPVKEAPSISGRGGVASTSNMRPSASRLPGPPVQPGAPQHWRAGHQPAEFGWDAMGSWCEPWRTSSPAIDRQRQSLGELEPLPFNGRPAEQGHRTRWRQREPAQHSASMEPRARQSKPGQPLPGGLAAASVGVPHAMKSLEGVCRDLAAAQHKLGLLAELTQRRELDAMVARCKAFAEILAEQAAAAAEGGWLGAPAGAEALAAAAAIALDAHGTAVAEDVKTLLRQQRLCLVLDLDHTLVNSARFDEVDAELAGRLEARLVADAARLPRKQRQLHCLSHIGMWTKLRPSARAFLAAAARRFELWIHTNGTRTYAHAVCELLDPTGELFGERIIAAGSGAAGDGGGANLSKRLMQGLEGREAVAIVVDDSTAVWAAHAGNLLAVERYIYFPSSRRQFGLRGKSLLEVNRDECPDKGMLAVALGVLERVHAHVFKELSGNPVGLAGTPPGTPEHGLAAWDVRSVLRALRAQVLAGVRILFSRVIPLEQAPASHTLWCLAEAFGAECTTDADPGVTHVVASTRGTQKVFWALQSGKHIVLPAWLECSCTLWARASEAHFPVPAASAVPDLK</sequence>
<dbReference type="Gene3D" id="3.40.50.1000">
    <property type="entry name" value="HAD superfamily/HAD-like"/>
    <property type="match status" value="1"/>
</dbReference>
<evidence type="ECO:0000256" key="7">
    <source>
        <dbReference type="SAM" id="MobiDB-lite"/>
    </source>
</evidence>
<proteinExistence type="predicted"/>
<comment type="catalytic activity">
    <reaction evidence="6">
        <text>O-phospho-L-threonyl-[protein] + H2O = L-threonyl-[protein] + phosphate</text>
        <dbReference type="Rhea" id="RHEA:47004"/>
        <dbReference type="Rhea" id="RHEA-COMP:11060"/>
        <dbReference type="Rhea" id="RHEA-COMP:11605"/>
        <dbReference type="ChEBI" id="CHEBI:15377"/>
        <dbReference type="ChEBI" id="CHEBI:30013"/>
        <dbReference type="ChEBI" id="CHEBI:43474"/>
        <dbReference type="ChEBI" id="CHEBI:61977"/>
        <dbReference type="EC" id="3.1.3.16"/>
    </reaction>
</comment>
<dbReference type="Gene3D" id="3.40.50.10190">
    <property type="entry name" value="BRCT domain"/>
    <property type="match status" value="1"/>
</dbReference>
<feature type="compositionally biased region" description="Acidic residues" evidence="7">
    <location>
        <begin position="1"/>
        <end position="16"/>
    </location>
</feature>
<protein>
    <recommendedName>
        <fullName evidence="2">protein-serine/threonine phosphatase</fullName>
        <ecNumber evidence="2">3.1.3.16</ecNumber>
    </recommendedName>
</protein>
<dbReference type="PROSITE" id="PS50969">
    <property type="entry name" value="FCP1"/>
    <property type="match status" value="1"/>
</dbReference>
<dbReference type="SMART" id="SM00577">
    <property type="entry name" value="CPDc"/>
    <property type="match status" value="1"/>
</dbReference>
<dbReference type="InterPro" id="IPR036420">
    <property type="entry name" value="BRCT_dom_sf"/>
</dbReference>
<dbReference type="PANTHER" id="PTHR23081:SF36">
    <property type="entry name" value="RNA POLYMERASE II SUBUNIT A C-TERMINAL DOMAIN PHOSPHATASE"/>
    <property type="match status" value="1"/>
</dbReference>
<dbReference type="EC" id="3.1.3.16" evidence="2"/>
<organism evidence="9 10">
    <name type="scientific">Elliptochloris bilobata</name>
    <dbReference type="NCBI Taxonomy" id="381761"/>
    <lineage>
        <taxon>Eukaryota</taxon>
        <taxon>Viridiplantae</taxon>
        <taxon>Chlorophyta</taxon>
        <taxon>core chlorophytes</taxon>
        <taxon>Trebouxiophyceae</taxon>
        <taxon>Trebouxiophyceae incertae sedis</taxon>
        <taxon>Elliptochloris clade</taxon>
        <taxon>Elliptochloris</taxon>
    </lineage>
</organism>
<keyword evidence="3" id="KW-0378">Hydrolase</keyword>
<evidence type="ECO:0000256" key="3">
    <source>
        <dbReference type="ARBA" id="ARBA00022801"/>
    </source>
</evidence>
<evidence type="ECO:0000313" key="9">
    <source>
        <dbReference type="EMBL" id="KAK9837308.1"/>
    </source>
</evidence>
<keyword evidence="10" id="KW-1185">Reference proteome</keyword>
<dbReference type="InterPro" id="IPR036412">
    <property type="entry name" value="HAD-like_sf"/>
</dbReference>
<evidence type="ECO:0000256" key="4">
    <source>
        <dbReference type="ARBA" id="ARBA00023242"/>
    </source>
</evidence>